<reference evidence="2" key="1">
    <citation type="journal article" date="2019" name="Int. J. Syst. Evol. Microbiol.">
        <title>The Global Catalogue of Microorganisms (GCM) 10K type strain sequencing project: providing services to taxonomists for standard genome sequencing and annotation.</title>
        <authorList>
            <consortium name="The Broad Institute Genomics Platform"/>
            <consortium name="The Broad Institute Genome Sequencing Center for Infectious Disease"/>
            <person name="Wu L."/>
            <person name="Ma J."/>
        </authorList>
    </citation>
    <scope>NUCLEOTIDE SEQUENCE [LARGE SCALE GENOMIC DNA]</scope>
    <source>
        <strain evidence="2">JCM 13006</strain>
    </source>
</reference>
<dbReference type="EMBL" id="BAABIS010000001">
    <property type="protein sequence ID" value="GAA4860475.1"/>
    <property type="molecule type" value="Genomic_DNA"/>
</dbReference>
<evidence type="ECO:0000313" key="2">
    <source>
        <dbReference type="Proteomes" id="UP001501752"/>
    </source>
</evidence>
<evidence type="ECO:0000313" key="1">
    <source>
        <dbReference type="EMBL" id="GAA4860475.1"/>
    </source>
</evidence>
<dbReference type="InterPro" id="IPR012675">
    <property type="entry name" value="Beta-grasp_dom_sf"/>
</dbReference>
<dbReference type="Gene3D" id="3.10.20.30">
    <property type="match status" value="1"/>
</dbReference>
<proteinExistence type="predicted"/>
<name>A0ABP9DUM7_9ACTN</name>
<keyword evidence="2" id="KW-1185">Reference proteome</keyword>
<dbReference type="SUPFAM" id="SSF54285">
    <property type="entry name" value="MoaD/ThiS"/>
    <property type="match status" value="1"/>
</dbReference>
<dbReference type="RefSeq" id="WP_345698489.1">
    <property type="nucleotide sequence ID" value="NZ_BAABIS010000001.1"/>
</dbReference>
<sequence>MTATADVRATPASPARVSGTLRYWAAAKSAAGTAEERYEAATLAEALAGARSRHADRPQLLKVLGICSFLVDGDPVGGRDHAEVELSEGWTVEALPPFAGG</sequence>
<dbReference type="InterPro" id="IPR003749">
    <property type="entry name" value="ThiS/MoaD-like"/>
</dbReference>
<protein>
    <submittedName>
        <fullName evidence="1">MoaD/ThiS family protein</fullName>
    </submittedName>
</protein>
<accession>A0ABP9DUM7</accession>
<dbReference type="Pfam" id="PF02597">
    <property type="entry name" value="ThiS"/>
    <property type="match status" value="1"/>
</dbReference>
<dbReference type="InterPro" id="IPR016155">
    <property type="entry name" value="Mopterin_synth/thiamin_S_b"/>
</dbReference>
<organism evidence="1 2">
    <name type="scientific">Kitasatospora terrestris</name>
    <dbReference type="NCBI Taxonomy" id="258051"/>
    <lineage>
        <taxon>Bacteria</taxon>
        <taxon>Bacillati</taxon>
        <taxon>Actinomycetota</taxon>
        <taxon>Actinomycetes</taxon>
        <taxon>Kitasatosporales</taxon>
        <taxon>Streptomycetaceae</taxon>
        <taxon>Kitasatospora</taxon>
    </lineage>
</organism>
<gene>
    <name evidence="1" type="ORF">GCM10023235_43100</name>
</gene>
<dbReference type="Proteomes" id="UP001501752">
    <property type="component" value="Unassembled WGS sequence"/>
</dbReference>
<comment type="caution">
    <text evidence="1">The sequence shown here is derived from an EMBL/GenBank/DDBJ whole genome shotgun (WGS) entry which is preliminary data.</text>
</comment>